<sequence>MAWARGFTRWWRWIPPSRTPSSWRSSGRRTRMPWHMPLIPVVDTQKRASPIQLKQFGTSPVVLIM</sequence>
<dbReference type="AlphaFoldDB" id="A0A0A9AVW9"/>
<organism evidence="1">
    <name type="scientific">Arundo donax</name>
    <name type="common">Giant reed</name>
    <name type="synonym">Donax arundinaceus</name>
    <dbReference type="NCBI Taxonomy" id="35708"/>
    <lineage>
        <taxon>Eukaryota</taxon>
        <taxon>Viridiplantae</taxon>
        <taxon>Streptophyta</taxon>
        <taxon>Embryophyta</taxon>
        <taxon>Tracheophyta</taxon>
        <taxon>Spermatophyta</taxon>
        <taxon>Magnoliopsida</taxon>
        <taxon>Liliopsida</taxon>
        <taxon>Poales</taxon>
        <taxon>Poaceae</taxon>
        <taxon>PACMAD clade</taxon>
        <taxon>Arundinoideae</taxon>
        <taxon>Arundineae</taxon>
        <taxon>Arundo</taxon>
    </lineage>
</organism>
<reference evidence="1" key="2">
    <citation type="journal article" date="2015" name="Data Brief">
        <title>Shoot transcriptome of the giant reed, Arundo donax.</title>
        <authorList>
            <person name="Barrero R.A."/>
            <person name="Guerrero F.D."/>
            <person name="Moolhuijzen P."/>
            <person name="Goolsby J.A."/>
            <person name="Tidwell J."/>
            <person name="Bellgard S.E."/>
            <person name="Bellgard M.I."/>
        </authorList>
    </citation>
    <scope>NUCLEOTIDE SEQUENCE</scope>
    <source>
        <tissue evidence="1">Shoot tissue taken approximately 20 cm above the soil surface</tissue>
    </source>
</reference>
<name>A0A0A9AVW9_ARUDO</name>
<reference evidence="1" key="1">
    <citation type="submission" date="2014-09" db="EMBL/GenBank/DDBJ databases">
        <authorList>
            <person name="Magalhaes I.L.F."/>
            <person name="Oliveira U."/>
            <person name="Santos F.R."/>
            <person name="Vidigal T.H.D.A."/>
            <person name="Brescovit A.D."/>
            <person name="Santos A.J."/>
        </authorList>
    </citation>
    <scope>NUCLEOTIDE SEQUENCE</scope>
    <source>
        <tissue evidence="1">Shoot tissue taken approximately 20 cm above the soil surface</tissue>
    </source>
</reference>
<protein>
    <submittedName>
        <fullName evidence="1">Uncharacterized protein</fullName>
    </submittedName>
</protein>
<dbReference type="EMBL" id="GBRH01246668">
    <property type="protein sequence ID" value="JAD51227.1"/>
    <property type="molecule type" value="Transcribed_RNA"/>
</dbReference>
<evidence type="ECO:0000313" key="1">
    <source>
        <dbReference type="EMBL" id="JAD51227.1"/>
    </source>
</evidence>
<accession>A0A0A9AVW9</accession>
<proteinExistence type="predicted"/>